<dbReference type="EMBL" id="JAENHL010000008">
    <property type="protein sequence ID" value="MBK1871474.1"/>
    <property type="molecule type" value="Genomic_DNA"/>
</dbReference>
<organism evidence="1 2">
    <name type="scientific">Taklimakanibacter albus</name>
    <dbReference type="NCBI Taxonomy" id="2800327"/>
    <lineage>
        <taxon>Bacteria</taxon>
        <taxon>Pseudomonadati</taxon>
        <taxon>Pseudomonadota</taxon>
        <taxon>Alphaproteobacteria</taxon>
        <taxon>Hyphomicrobiales</taxon>
        <taxon>Aestuariivirgaceae</taxon>
        <taxon>Taklimakanibacter</taxon>
    </lineage>
</organism>
<dbReference type="Proteomes" id="UP000616151">
    <property type="component" value="Unassembled WGS sequence"/>
</dbReference>
<evidence type="ECO:0000313" key="1">
    <source>
        <dbReference type="EMBL" id="MBK1871474.1"/>
    </source>
</evidence>
<keyword evidence="2" id="KW-1185">Reference proteome</keyword>
<proteinExistence type="predicted"/>
<comment type="caution">
    <text evidence="1">The sequence shown here is derived from an EMBL/GenBank/DDBJ whole genome shotgun (WGS) entry which is preliminary data.</text>
</comment>
<reference evidence="1" key="1">
    <citation type="submission" date="2021-01" db="EMBL/GenBank/DDBJ databases">
        <authorList>
            <person name="Sun Q."/>
        </authorList>
    </citation>
    <scope>NUCLEOTIDE SEQUENCE</scope>
    <source>
        <strain evidence="1">YIM B02566</strain>
    </source>
</reference>
<name>A0ACC5RFU6_9HYPH</name>
<protein>
    <submittedName>
        <fullName evidence="1">YcaO-like family protein</fullName>
    </submittedName>
</protein>
<gene>
    <name evidence="1" type="ORF">JHL16_34220</name>
</gene>
<evidence type="ECO:0000313" key="2">
    <source>
        <dbReference type="Proteomes" id="UP000616151"/>
    </source>
</evidence>
<accession>A0ACC5RFU6</accession>
<sequence length="383" mass="40853">MADSGRDGRTGPSPADLLRRLLPRLADFGITRLGDITGLDRLGIPVMQAVRPLSLSNSVAQGKGATAEMAALSAVLEAAECFFAERVAQFDVTEASGTSLAVDPARFLRHVTADCPPGWADTDIAWVMAEDLLSPVRRPVPLALVHTAYTHPAPRQDAWFEASTNGLAVAGTRHDAVLHGLLECFERDALAGAQRRHGFFQRCRIDPATIGDAGLNELIETLRAAGLLVALWRAQAKGGVPVIWCHLLEEDAHAGSLVPFPADGSAAGLDPAAAAVRAIREAAQSRLAAISGAREDITRLSYPRYPDWDMIEAHRRLLRDGPRPVHFDSLITETGSDWLADLLARGAAAGLSSILVVDLDTAPFEDLAAVKVFVPDLEPLGEG</sequence>